<dbReference type="Proteomes" id="UP000445000">
    <property type="component" value="Unassembled WGS sequence"/>
</dbReference>
<evidence type="ECO:0000256" key="1">
    <source>
        <dbReference type="ARBA" id="ARBA00022801"/>
    </source>
</evidence>
<keyword evidence="3" id="KW-0624">Polysaccharide degradation</keyword>
<dbReference type="AlphaFoldDB" id="A0A829YHX6"/>
<feature type="domain" description="Dienelactone hydrolase" evidence="2">
    <location>
        <begin position="118"/>
        <end position="287"/>
    </location>
</feature>
<keyword evidence="4" id="KW-1185">Reference proteome</keyword>
<dbReference type="Pfam" id="PF01738">
    <property type="entry name" value="DLH"/>
    <property type="match status" value="1"/>
</dbReference>
<sequence length="322" mass="34818">MNRFATDRSRDRSIGWVARYAALTVAILCWATVGSADEIAKAAPKTVVKLWPGVAPGSESARQMEQESPIPIGRVTRNVVEPTLTVYLPEGSKATGTGVIVAPGGAFRFLMMDSEGHEMAHSLVARGIAAFVLKYRVVETPKSDAEMWQAVMKVLSAPLDLDEDAKLAIADGTQALKIVRERANEWGVSPDRIGFMGFSAGAMVTSQVALRSPERLAFAAPIYGAPIGEMPGIPANMPPLFLAYASDDALLAPFIQSFYKALTDAKHHPELHIYRNGGHGFGIRKQGKSSDQWIEDFYNWLESLGMTRTRDDKAPAASGAGK</sequence>
<keyword evidence="3" id="KW-0119">Carbohydrate metabolism</keyword>
<keyword evidence="3" id="KW-0858">Xylan degradation</keyword>
<dbReference type="PANTHER" id="PTHR48081:SF6">
    <property type="entry name" value="PEPTIDASE S9 PROLYL OLIGOPEPTIDASE CATALYTIC DOMAIN-CONTAINING PROTEIN"/>
    <property type="match status" value="1"/>
</dbReference>
<evidence type="ECO:0000313" key="3">
    <source>
        <dbReference type="EMBL" id="GFE82431.1"/>
    </source>
</evidence>
<keyword evidence="1 3" id="KW-0378">Hydrolase</keyword>
<dbReference type="Gene3D" id="3.40.50.1820">
    <property type="entry name" value="alpha/beta hydrolase"/>
    <property type="match status" value="1"/>
</dbReference>
<dbReference type="GO" id="GO:0016798">
    <property type="term" value="F:hydrolase activity, acting on glycosyl bonds"/>
    <property type="evidence" value="ECO:0007669"/>
    <property type="project" value="UniProtKB-KW"/>
</dbReference>
<evidence type="ECO:0000313" key="4">
    <source>
        <dbReference type="Proteomes" id="UP000445000"/>
    </source>
</evidence>
<reference evidence="4" key="1">
    <citation type="submission" date="2020-01" db="EMBL/GenBank/DDBJ databases">
        <title>'Steroidobacter agaridevorans' sp. nov., agar-degrading bacteria isolated from rhizosphere soils.</title>
        <authorList>
            <person name="Ikenaga M."/>
            <person name="Kataoka M."/>
            <person name="Murouchi A."/>
            <person name="Katsuragi S."/>
            <person name="Sakai M."/>
        </authorList>
    </citation>
    <scope>NUCLEOTIDE SEQUENCE [LARGE SCALE GENOMIC DNA]</scope>
    <source>
        <strain evidence="4">YU21-B</strain>
    </source>
</reference>
<dbReference type="InterPro" id="IPR029058">
    <property type="entry name" value="AB_hydrolase_fold"/>
</dbReference>
<dbReference type="InterPro" id="IPR050300">
    <property type="entry name" value="GDXG_lipolytic_enzyme"/>
</dbReference>
<dbReference type="GO" id="GO:0045493">
    <property type="term" value="P:xylan catabolic process"/>
    <property type="evidence" value="ECO:0007669"/>
    <property type="project" value="UniProtKB-KW"/>
</dbReference>
<dbReference type="PANTHER" id="PTHR48081">
    <property type="entry name" value="AB HYDROLASE SUPERFAMILY PROTEIN C4A8.06C"/>
    <property type="match status" value="1"/>
</dbReference>
<keyword evidence="3" id="KW-0326">Glycosidase</keyword>
<dbReference type="EMBL" id="BLJN01000004">
    <property type="protein sequence ID" value="GFE82431.1"/>
    <property type="molecule type" value="Genomic_DNA"/>
</dbReference>
<gene>
    <name evidence="3" type="ORF">GCM10011487_44310</name>
</gene>
<organism evidence="3 4">
    <name type="scientific">Steroidobacter agaridevorans</name>
    <dbReference type="NCBI Taxonomy" id="2695856"/>
    <lineage>
        <taxon>Bacteria</taxon>
        <taxon>Pseudomonadati</taxon>
        <taxon>Pseudomonadota</taxon>
        <taxon>Gammaproteobacteria</taxon>
        <taxon>Steroidobacterales</taxon>
        <taxon>Steroidobacteraceae</taxon>
        <taxon>Steroidobacter</taxon>
    </lineage>
</organism>
<protein>
    <submittedName>
        <fullName evidence="3">Endo-1,4-beta-xylanase</fullName>
    </submittedName>
</protein>
<name>A0A829YHX6_9GAMM</name>
<dbReference type="InterPro" id="IPR002925">
    <property type="entry name" value="Dienelactn_hydro"/>
</dbReference>
<evidence type="ECO:0000259" key="2">
    <source>
        <dbReference type="Pfam" id="PF01738"/>
    </source>
</evidence>
<proteinExistence type="predicted"/>
<comment type="caution">
    <text evidence="3">The sequence shown here is derived from an EMBL/GenBank/DDBJ whole genome shotgun (WGS) entry which is preliminary data.</text>
</comment>
<dbReference type="SUPFAM" id="SSF53474">
    <property type="entry name" value="alpha/beta-Hydrolases"/>
    <property type="match status" value="1"/>
</dbReference>
<accession>A0A829YHX6</accession>